<evidence type="ECO:0000313" key="3">
    <source>
        <dbReference type="Proteomes" id="UP000280296"/>
    </source>
</evidence>
<keyword evidence="3" id="KW-1185">Reference proteome</keyword>
<sequence>MTLHLSLLGLIVVFALIGASLKPGHPKHRPWSHILLAVSPFLVLAVLTRLLLSAPGSPVIEWLVPLAGVLVVGFLCKSNTLFTVYAVGAFVASLVLCGNYILLVHGGGYTGRPSVSEHGWRATELNSIRAAEADLQKTFREDTVVPEGPVATLVGNEEYNHVERAYARRTWHTWLTGLYAIERHDALVWCQGGEPGVLHDRIVIREKRGAKHK</sequence>
<dbReference type="RefSeq" id="WP_126728272.1">
    <property type="nucleotide sequence ID" value="NZ_RYZH01000106.1"/>
</dbReference>
<name>A0A432MCK4_9BACT</name>
<feature type="transmembrane region" description="Helical" evidence="1">
    <location>
        <begin position="82"/>
        <end position="103"/>
    </location>
</feature>
<keyword evidence="1" id="KW-0472">Membrane</keyword>
<protein>
    <submittedName>
        <fullName evidence="2">Uncharacterized protein</fullName>
    </submittedName>
</protein>
<dbReference type="Proteomes" id="UP000280296">
    <property type="component" value="Unassembled WGS sequence"/>
</dbReference>
<dbReference type="EMBL" id="RYZH01000106">
    <property type="protein sequence ID" value="RUL81174.1"/>
    <property type="molecule type" value="Genomic_DNA"/>
</dbReference>
<reference evidence="2 3" key="2">
    <citation type="submission" date="2019-01" db="EMBL/GenBank/DDBJ databases">
        <title>Tautonia sociabilis, a novel thermotolerant planctomycete of Isosphaeraceae family, isolated from a 4000 m deep subterranean habitat.</title>
        <authorList>
            <person name="Kovaleva O.L."/>
            <person name="Elcheninov A.G."/>
            <person name="Van Heerden E."/>
            <person name="Toshchakov S.V."/>
            <person name="Novikov A."/>
            <person name="Bonch-Osmolovskaya E.A."/>
            <person name="Kublanov I.V."/>
        </authorList>
    </citation>
    <scope>NUCLEOTIDE SEQUENCE [LARGE SCALE GENOMIC DNA]</scope>
    <source>
        <strain evidence="2 3">GM2012</strain>
    </source>
</reference>
<dbReference type="AlphaFoldDB" id="A0A432MCK4"/>
<feature type="transmembrane region" description="Helical" evidence="1">
    <location>
        <begin position="59"/>
        <end position="76"/>
    </location>
</feature>
<evidence type="ECO:0000313" key="2">
    <source>
        <dbReference type="EMBL" id="RUL81174.1"/>
    </source>
</evidence>
<accession>A0A432MCK4</accession>
<feature type="transmembrane region" description="Helical" evidence="1">
    <location>
        <begin position="31"/>
        <end position="52"/>
    </location>
</feature>
<reference evidence="2 3" key="1">
    <citation type="submission" date="2018-12" db="EMBL/GenBank/DDBJ databases">
        <authorList>
            <person name="Toschakov S.V."/>
        </authorList>
    </citation>
    <scope>NUCLEOTIDE SEQUENCE [LARGE SCALE GENOMIC DNA]</scope>
    <source>
        <strain evidence="2 3">GM2012</strain>
    </source>
</reference>
<gene>
    <name evidence="2" type="ORF">TsocGM_25470</name>
</gene>
<keyword evidence="1" id="KW-0812">Transmembrane</keyword>
<proteinExistence type="predicted"/>
<comment type="caution">
    <text evidence="2">The sequence shown here is derived from an EMBL/GenBank/DDBJ whole genome shotgun (WGS) entry which is preliminary data.</text>
</comment>
<keyword evidence="1" id="KW-1133">Transmembrane helix</keyword>
<evidence type="ECO:0000256" key="1">
    <source>
        <dbReference type="SAM" id="Phobius"/>
    </source>
</evidence>
<organism evidence="2 3">
    <name type="scientific">Tautonia sociabilis</name>
    <dbReference type="NCBI Taxonomy" id="2080755"/>
    <lineage>
        <taxon>Bacteria</taxon>
        <taxon>Pseudomonadati</taxon>
        <taxon>Planctomycetota</taxon>
        <taxon>Planctomycetia</taxon>
        <taxon>Isosphaerales</taxon>
        <taxon>Isosphaeraceae</taxon>
        <taxon>Tautonia</taxon>
    </lineage>
</organism>